<dbReference type="NCBIfam" id="TIGR02453">
    <property type="entry name" value="TIGR02453 family protein"/>
    <property type="match status" value="1"/>
</dbReference>
<reference evidence="1" key="1">
    <citation type="submission" date="2021-04" db="EMBL/GenBank/DDBJ databases">
        <authorList>
            <person name="Yoon J."/>
        </authorList>
    </citation>
    <scope>NUCLEOTIDE SEQUENCE</scope>
    <source>
        <strain evidence="1">KMU-90</strain>
    </source>
</reference>
<gene>
    <name evidence="1" type="ORF">KB874_10810</name>
</gene>
<comment type="caution">
    <text evidence="1">The sequence shown here is derived from an EMBL/GenBank/DDBJ whole genome shotgun (WGS) entry which is preliminary data.</text>
</comment>
<dbReference type="InterPro" id="IPR012808">
    <property type="entry name" value="CHP02453"/>
</dbReference>
<dbReference type="RefSeq" id="WP_212536592.1">
    <property type="nucleotide sequence ID" value="NZ_JAGTUU010000004.1"/>
</dbReference>
<dbReference type="PANTHER" id="PTHR36452:SF1">
    <property type="entry name" value="DUF2461 DOMAIN-CONTAINING PROTEIN"/>
    <property type="match status" value="1"/>
</dbReference>
<proteinExistence type="predicted"/>
<evidence type="ECO:0000313" key="1">
    <source>
        <dbReference type="EMBL" id="MBS0124626.1"/>
    </source>
</evidence>
<dbReference type="PANTHER" id="PTHR36452">
    <property type="entry name" value="CHROMOSOME 12, WHOLE GENOME SHOTGUN SEQUENCE"/>
    <property type="match status" value="1"/>
</dbReference>
<dbReference type="Proteomes" id="UP000681356">
    <property type="component" value="Unassembled WGS sequence"/>
</dbReference>
<name>A0A8J7WF98_9RHOB</name>
<dbReference type="EMBL" id="JAGTUU010000004">
    <property type="protein sequence ID" value="MBS0124626.1"/>
    <property type="molecule type" value="Genomic_DNA"/>
</dbReference>
<accession>A0A8J7WF98</accession>
<evidence type="ECO:0000313" key="2">
    <source>
        <dbReference type="Proteomes" id="UP000681356"/>
    </source>
</evidence>
<dbReference type="AlphaFoldDB" id="A0A8J7WF98"/>
<dbReference type="InterPro" id="IPR015996">
    <property type="entry name" value="UCP028451"/>
</dbReference>
<sequence>MPDPVETGALYADARAFLSELARNNDRSWFEANKARYDARLKRPAERLLADIAPVLRARFGEMVRTKLFRPHRDIRFSEDKTPYHVHLHLMWSLADGRAWMFGLSPDYATAGAGIRGFEPTQLAAWRETVAGVPGEKVARLLAEGGWRIPSPELKHPPQPCPADHPRADLLMRKGLVVWQDGLDAALQADPRAALLDTFAGMAPLMDTLGDLR</sequence>
<organism evidence="1 2">
    <name type="scientific">Thetidibacter halocola</name>
    <dbReference type="NCBI Taxonomy" id="2827239"/>
    <lineage>
        <taxon>Bacteria</taxon>
        <taxon>Pseudomonadati</taxon>
        <taxon>Pseudomonadota</taxon>
        <taxon>Alphaproteobacteria</taxon>
        <taxon>Rhodobacterales</taxon>
        <taxon>Roseobacteraceae</taxon>
        <taxon>Thetidibacter</taxon>
    </lineage>
</organism>
<protein>
    <submittedName>
        <fullName evidence="1">TIGR02453 family protein</fullName>
    </submittedName>
</protein>
<dbReference type="PIRSF" id="PIRSF028451">
    <property type="entry name" value="UCP028451"/>
    <property type="match status" value="1"/>
</dbReference>
<dbReference type="Pfam" id="PF09365">
    <property type="entry name" value="DUF2461"/>
    <property type="match status" value="1"/>
</dbReference>
<keyword evidence="2" id="KW-1185">Reference proteome</keyword>